<gene>
    <name evidence="1" type="ORF">LDJ79_11565</name>
</gene>
<evidence type="ECO:0000313" key="1">
    <source>
        <dbReference type="EMBL" id="MCA2016752.1"/>
    </source>
</evidence>
<accession>A0ABS7YNW1</accession>
<sequence>MDTLTDGESYFDACFSKLVSADLRLKNSEFEECRFEDCDFSGAEFKNCKFTNCEFERCNVSLVSLPNTKVFGITFTECKLVGVDWTKVTWPMFHVDFELTFKRCIMTDNSFYGLTLHELVLDECKLHDVDFREGKFPDSTMTYCDFTNSLFMRTNLQQVDFSESTNYTIDVLENQVTGAKFTRFEALSLLECLGIELVD</sequence>
<protein>
    <submittedName>
        <fullName evidence="1">Pentapeptide repeat-containing protein</fullName>
    </submittedName>
</protein>
<dbReference type="Proteomes" id="UP001199044">
    <property type="component" value="Unassembled WGS sequence"/>
</dbReference>
<organism evidence="1 2">
    <name type="scientific">Vibrio tritonius</name>
    <dbReference type="NCBI Taxonomy" id="1435069"/>
    <lineage>
        <taxon>Bacteria</taxon>
        <taxon>Pseudomonadati</taxon>
        <taxon>Pseudomonadota</taxon>
        <taxon>Gammaproteobacteria</taxon>
        <taxon>Vibrionales</taxon>
        <taxon>Vibrionaceae</taxon>
        <taxon>Vibrio</taxon>
    </lineage>
</organism>
<dbReference type="InterPro" id="IPR052949">
    <property type="entry name" value="PA_immunity-related"/>
</dbReference>
<dbReference type="PANTHER" id="PTHR42999:SF1">
    <property type="entry name" value="PENTAPEPTIDE REPEAT-CONTAINING PROTEIN"/>
    <property type="match status" value="1"/>
</dbReference>
<comment type="caution">
    <text evidence="1">The sequence shown here is derived from an EMBL/GenBank/DDBJ whole genome shotgun (WGS) entry which is preliminary data.</text>
</comment>
<dbReference type="Gene3D" id="2.160.20.80">
    <property type="entry name" value="E3 ubiquitin-protein ligase SopA"/>
    <property type="match status" value="1"/>
</dbReference>
<dbReference type="Pfam" id="PF13599">
    <property type="entry name" value="Pentapeptide_4"/>
    <property type="match status" value="2"/>
</dbReference>
<evidence type="ECO:0000313" key="2">
    <source>
        <dbReference type="Proteomes" id="UP001199044"/>
    </source>
</evidence>
<proteinExistence type="predicted"/>
<dbReference type="EMBL" id="JAIWIU010000069">
    <property type="protein sequence ID" value="MCA2016752.1"/>
    <property type="molecule type" value="Genomic_DNA"/>
</dbReference>
<keyword evidence="2" id="KW-1185">Reference proteome</keyword>
<reference evidence="2" key="1">
    <citation type="submission" date="2023-07" db="EMBL/GenBank/DDBJ databases">
        <title>Molecular identification of indigenous halophilic bacteria isolated from red sea cost, biodegradation of synthetic dyes and assessment of degraded metabolite toxicity.</title>
        <authorList>
            <person name="Chaieb K."/>
            <person name="Altayb H.N."/>
        </authorList>
    </citation>
    <scope>NUCLEOTIDE SEQUENCE [LARGE SCALE GENOMIC DNA]</scope>
    <source>
        <strain evidence="2">K20</strain>
    </source>
</reference>
<dbReference type="RefSeq" id="WP_225250688.1">
    <property type="nucleotide sequence ID" value="NZ_JAIWIU010000069.1"/>
</dbReference>
<dbReference type="PANTHER" id="PTHR42999">
    <property type="entry name" value="ANTIBIOTIC RESISTANCE PROTEIN MCBG"/>
    <property type="match status" value="1"/>
</dbReference>
<dbReference type="SUPFAM" id="SSF141571">
    <property type="entry name" value="Pentapeptide repeat-like"/>
    <property type="match status" value="1"/>
</dbReference>
<name>A0ABS7YNW1_9VIBR</name>
<dbReference type="InterPro" id="IPR001646">
    <property type="entry name" value="5peptide_repeat"/>
</dbReference>